<sequence length="138" mass="13938">MLRSNASIAGSAWPVAGSSELPAEMRNRLCSLRIRAAAAMVCGRGAALAMMSVGGVTTMGRSVTARSRRADRGCAQPASGVGGAPGERAGPVGDFSVGSELIYVAGLVGNERIGEVESVSGAAHRRVWARGATEHGAS</sequence>
<dbReference type="AlphaFoldDB" id="A0A368Q7H3"/>
<evidence type="ECO:0000313" key="2">
    <source>
        <dbReference type="EMBL" id="RCV13648.1"/>
    </source>
</evidence>
<reference evidence="2" key="2">
    <citation type="submission" date="2015-07" db="EMBL/GenBank/DDBJ databases">
        <authorList>
            <person name="Noorani M."/>
        </authorList>
    </citation>
    <scope>NUCLEOTIDE SEQUENCE</scope>
    <source>
        <strain evidence="2">Yugu1</strain>
    </source>
</reference>
<gene>
    <name evidence="2" type="ORF">SETIT_2G362500v2</name>
</gene>
<feature type="region of interest" description="Disordered" evidence="1">
    <location>
        <begin position="62"/>
        <end position="91"/>
    </location>
</feature>
<evidence type="ECO:0000256" key="1">
    <source>
        <dbReference type="SAM" id="MobiDB-lite"/>
    </source>
</evidence>
<organism evidence="2">
    <name type="scientific">Setaria italica</name>
    <name type="common">Foxtail millet</name>
    <name type="synonym">Panicum italicum</name>
    <dbReference type="NCBI Taxonomy" id="4555"/>
    <lineage>
        <taxon>Eukaryota</taxon>
        <taxon>Viridiplantae</taxon>
        <taxon>Streptophyta</taxon>
        <taxon>Embryophyta</taxon>
        <taxon>Tracheophyta</taxon>
        <taxon>Spermatophyta</taxon>
        <taxon>Magnoliopsida</taxon>
        <taxon>Liliopsida</taxon>
        <taxon>Poales</taxon>
        <taxon>Poaceae</taxon>
        <taxon>PACMAD clade</taxon>
        <taxon>Panicoideae</taxon>
        <taxon>Panicodae</taxon>
        <taxon>Paniceae</taxon>
        <taxon>Cenchrinae</taxon>
        <taxon>Setaria</taxon>
    </lineage>
</organism>
<dbReference type="EMBL" id="CM003529">
    <property type="protein sequence ID" value="RCV13648.1"/>
    <property type="molecule type" value="Genomic_DNA"/>
</dbReference>
<name>A0A368Q7H3_SETIT</name>
<protein>
    <submittedName>
        <fullName evidence="2">Uncharacterized protein</fullName>
    </submittedName>
</protein>
<accession>A0A368Q7H3</accession>
<reference evidence="2" key="1">
    <citation type="journal article" date="2012" name="Nat. Biotechnol.">
        <title>Reference genome sequence of the model plant Setaria.</title>
        <authorList>
            <person name="Bennetzen J.L."/>
            <person name="Schmutz J."/>
            <person name="Wang H."/>
            <person name="Percifield R."/>
            <person name="Hawkins J."/>
            <person name="Pontaroli A.C."/>
            <person name="Estep M."/>
            <person name="Feng L."/>
            <person name="Vaughn J.N."/>
            <person name="Grimwood J."/>
            <person name="Jenkins J."/>
            <person name="Barry K."/>
            <person name="Lindquist E."/>
            <person name="Hellsten U."/>
            <person name="Deshpande S."/>
            <person name="Wang X."/>
            <person name="Wu X."/>
            <person name="Mitros T."/>
            <person name="Triplett J."/>
            <person name="Yang X."/>
            <person name="Ye C.Y."/>
            <person name="Mauro-Herrera M."/>
            <person name="Wang L."/>
            <person name="Li P."/>
            <person name="Sharma M."/>
            <person name="Sharma R."/>
            <person name="Ronald P.C."/>
            <person name="Panaud O."/>
            <person name="Kellogg E.A."/>
            <person name="Brutnell T.P."/>
            <person name="Doust A.N."/>
            <person name="Tuskan G.A."/>
            <person name="Rokhsar D."/>
            <person name="Devos K.M."/>
        </authorList>
    </citation>
    <scope>NUCLEOTIDE SEQUENCE [LARGE SCALE GENOMIC DNA]</scope>
    <source>
        <strain evidence="2">Yugu1</strain>
    </source>
</reference>
<proteinExistence type="predicted"/>